<gene>
    <name evidence="3" type="ORF">GCM10023351_31450</name>
</gene>
<feature type="region of interest" description="Disordered" evidence="1">
    <location>
        <begin position="298"/>
        <end position="347"/>
    </location>
</feature>
<accession>A0ABP9AQ40</accession>
<feature type="domain" description="HNH nuclease" evidence="2">
    <location>
        <begin position="391"/>
        <end position="445"/>
    </location>
</feature>
<proteinExistence type="predicted"/>
<evidence type="ECO:0000256" key="1">
    <source>
        <dbReference type="SAM" id="MobiDB-lite"/>
    </source>
</evidence>
<dbReference type="Proteomes" id="UP001501645">
    <property type="component" value="Unassembled WGS sequence"/>
</dbReference>
<evidence type="ECO:0000259" key="2">
    <source>
        <dbReference type="SMART" id="SM00507"/>
    </source>
</evidence>
<dbReference type="EMBL" id="BAABKO010000006">
    <property type="protein sequence ID" value="GAA4783739.1"/>
    <property type="molecule type" value="Genomic_DNA"/>
</dbReference>
<evidence type="ECO:0000313" key="4">
    <source>
        <dbReference type="Proteomes" id="UP001501645"/>
    </source>
</evidence>
<dbReference type="SMART" id="SM00507">
    <property type="entry name" value="HNHc"/>
    <property type="match status" value="1"/>
</dbReference>
<keyword evidence="4" id="KW-1185">Reference proteome</keyword>
<protein>
    <recommendedName>
        <fullName evidence="2">HNH nuclease domain-containing protein</fullName>
    </recommendedName>
</protein>
<dbReference type="InterPro" id="IPR003615">
    <property type="entry name" value="HNH_nuc"/>
</dbReference>
<feature type="region of interest" description="Disordered" evidence="1">
    <location>
        <begin position="218"/>
        <end position="244"/>
    </location>
</feature>
<dbReference type="CDD" id="cd00085">
    <property type="entry name" value="HNHc"/>
    <property type="match status" value="1"/>
</dbReference>
<feature type="compositionally biased region" description="Low complexity" evidence="1">
    <location>
        <begin position="233"/>
        <end position="244"/>
    </location>
</feature>
<dbReference type="RefSeq" id="WP_345441335.1">
    <property type="nucleotide sequence ID" value="NZ_BAABKO010000006.1"/>
</dbReference>
<name>A0ABP9AQ40_9MICO</name>
<dbReference type="InterPro" id="IPR003870">
    <property type="entry name" value="DUF222"/>
</dbReference>
<dbReference type="Pfam" id="PF02720">
    <property type="entry name" value="DUF222"/>
    <property type="match status" value="1"/>
</dbReference>
<comment type="caution">
    <text evidence="3">The sequence shown here is derived from an EMBL/GenBank/DDBJ whole genome shotgun (WGS) entry which is preliminary data.</text>
</comment>
<evidence type="ECO:0000313" key="3">
    <source>
        <dbReference type="EMBL" id="GAA4783739.1"/>
    </source>
</evidence>
<organism evidence="3 4">
    <name type="scientific">Microbacterium gilvum</name>
    <dbReference type="NCBI Taxonomy" id="1336204"/>
    <lineage>
        <taxon>Bacteria</taxon>
        <taxon>Bacillati</taxon>
        <taxon>Actinomycetota</taxon>
        <taxon>Actinomycetes</taxon>
        <taxon>Micrococcales</taxon>
        <taxon>Microbacteriaceae</taxon>
        <taxon>Microbacterium</taxon>
    </lineage>
</organism>
<sequence length="491" mass="51872">MLLVAQLVQIANAQHDRERRAAAPGEEDRGWAYRSLAEEIAGVLGCSRRTAQARMGDAVQLVNDYPETLARMQAGEVTGAQARVILRHGETLDQDARGMYEGRVLARLAEASMNTARLAAACEKIAEDLHPVPLSERFATAHARRRVVFECDRDGMGWLHAYLPALVGHAALERIRALASELKTADTDHTATATAPAAPAAASGAAFGIASPAHAPAAPHAAAAMHESDARAAPDAPDARTAAQRQADVLADLLLAGAPTAGPDGVPTGLSSIRAHVQITIPARPLLDTVAARHNADAGTDTLPDLGTPSAATGLAAASADDPSPARAPASPRGAPPEPSSPDGAWLCGHGAIPIVQALDLTANAPGWERLFHDADTGALLTVDHRLPTTAQRRYLTARDEHCRFPGCRTPIRTRTTDADHTRDHRHGGPTCICNLAYLCESHHTLKHHSAWTVRQKPGGVLQWTSPTGRTYTDIPAPAIRFTPDGDPPPF</sequence>
<reference evidence="4" key="1">
    <citation type="journal article" date="2019" name="Int. J. Syst. Evol. Microbiol.">
        <title>The Global Catalogue of Microorganisms (GCM) 10K type strain sequencing project: providing services to taxonomists for standard genome sequencing and annotation.</title>
        <authorList>
            <consortium name="The Broad Institute Genomics Platform"/>
            <consortium name="The Broad Institute Genome Sequencing Center for Infectious Disease"/>
            <person name="Wu L."/>
            <person name="Ma J."/>
        </authorList>
    </citation>
    <scope>NUCLEOTIDE SEQUENCE [LARGE SCALE GENOMIC DNA]</scope>
    <source>
        <strain evidence="4">JCM 18537</strain>
    </source>
</reference>
<feature type="compositionally biased region" description="Low complexity" evidence="1">
    <location>
        <begin position="306"/>
        <end position="333"/>
    </location>
</feature>